<protein>
    <submittedName>
        <fullName evidence="3">CPBP family intramembrane metalloprotease</fullName>
    </submittedName>
</protein>
<feature type="transmembrane region" description="Helical" evidence="1">
    <location>
        <begin position="103"/>
        <end position="126"/>
    </location>
</feature>
<dbReference type="GO" id="GO:0004175">
    <property type="term" value="F:endopeptidase activity"/>
    <property type="evidence" value="ECO:0007669"/>
    <property type="project" value="UniProtKB-ARBA"/>
</dbReference>
<dbReference type="Pfam" id="PF02517">
    <property type="entry name" value="Rce1-like"/>
    <property type="match status" value="1"/>
</dbReference>
<gene>
    <name evidence="3" type="ORF">FUT82_10685</name>
</gene>
<evidence type="ECO:0000259" key="2">
    <source>
        <dbReference type="Pfam" id="PF02517"/>
    </source>
</evidence>
<name>A0AAE6M8Z9_TREPH</name>
<evidence type="ECO:0000256" key="1">
    <source>
        <dbReference type="SAM" id="Phobius"/>
    </source>
</evidence>
<reference evidence="3 4" key="1">
    <citation type="submission" date="2019-08" db="EMBL/GenBank/DDBJ databases">
        <authorList>
            <person name="Kuhnert P."/>
        </authorList>
    </citation>
    <scope>NUCLEOTIDE SEQUENCE [LARGE SCALE GENOMIC DNA]</scope>
    <source>
        <strain evidence="3 4">B36.5</strain>
    </source>
</reference>
<dbReference type="InterPro" id="IPR003675">
    <property type="entry name" value="Rce1/LyrA-like_dom"/>
</dbReference>
<keyword evidence="3" id="KW-0645">Protease</keyword>
<organism evidence="3 4">
    <name type="scientific">Treponema phagedenis</name>
    <dbReference type="NCBI Taxonomy" id="162"/>
    <lineage>
        <taxon>Bacteria</taxon>
        <taxon>Pseudomonadati</taxon>
        <taxon>Spirochaetota</taxon>
        <taxon>Spirochaetia</taxon>
        <taxon>Spirochaetales</taxon>
        <taxon>Treponemataceae</taxon>
        <taxon>Treponema</taxon>
    </lineage>
</organism>
<accession>A0AAE6M8Z9</accession>
<dbReference type="GO" id="GO:0008237">
    <property type="term" value="F:metallopeptidase activity"/>
    <property type="evidence" value="ECO:0007669"/>
    <property type="project" value="UniProtKB-KW"/>
</dbReference>
<feature type="transmembrane region" description="Helical" evidence="1">
    <location>
        <begin position="133"/>
        <end position="155"/>
    </location>
</feature>
<sequence>MNKQVPHIYILIEFLAVALVLGGLPIFMEKAAAIPPVPTGSYEKLLFALRVFFFALYEEVLYRWYLPERGKLVLKTVNTSLSFGQKVIIECFPLLLFAAAHRYLGIGAVVFAFVMGTMFRMLILAVRKKGISVLCALLIAACIHFCWNIGVYFFVWK</sequence>
<keyword evidence="1" id="KW-0472">Membrane</keyword>
<dbReference type="GO" id="GO:0080120">
    <property type="term" value="P:CAAX-box protein maturation"/>
    <property type="evidence" value="ECO:0007669"/>
    <property type="project" value="UniProtKB-ARBA"/>
</dbReference>
<dbReference type="RefSeq" id="WP_024751913.1">
    <property type="nucleotide sequence ID" value="NZ_CP027018.1"/>
</dbReference>
<dbReference type="EMBL" id="CP042817">
    <property type="protein sequence ID" value="QEJ98417.1"/>
    <property type="molecule type" value="Genomic_DNA"/>
</dbReference>
<feature type="transmembrane region" description="Helical" evidence="1">
    <location>
        <begin position="7"/>
        <end position="27"/>
    </location>
</feature>
<evidence type="ECO:0000313" key="3">
    <source>
        <dbReference type="EMBL" id="QEJ98417.1"/>
    </source>
</evidence>
<proteinExistence type="predicted"/>
<keyword evidence="3" id="KW-0378">Hydrolase</keyword>
<keyword evidence="1" id="KW-1133">Transmembrane helix</keyword>
<keyword evidence="1" id="KW-0812">Transmembrane</keyword>
<feature type="domain" description="CAAX prenyl protease 2/Lysostaphin resistance protein A-like" evidence="2">
    <location>
        <begin position="45"/>
        <end position="149"/>
    </location>
</feature>
<evidence type="ECO:0000313" key="4">
    <source>
        <dbReference type="Proteomes" id="UP000323594"/>
    </source>
</evidence>
<dbReference type="AlphaFoldDB" id="A0AAE6M8Z9"/>
<dbReference type="Proteomes" id="UP000323594">
    <property type="component" value="Chromosome"/>
</dbReference>
<keyword evidence="3" id="KW-0482">Metalloprotease</keyword>